<dbReference type="OrthoDB" id="5835829at2759"/>
<dbReference type="EMBL" id="JAHLQT010031456">
    <property type="protein sequence ID" value="KAG7160268.1"/>
    <property type="molecule type" value="Genomic_DNA"/>
</dbReference>
<evidence type="ECO:0000256" key="2">
    <source>
        <dbReference type="ARBA" id="ARBA00022676"/>
    </source>
</evidence>
<dbReference type="InterPro" id="IPR035595">
    <property type="entry name" value="UDP_glycos_trans_CS"/>
</dbReference>
<evidence type="ECO:0000256" key="6">
    <source>
        <dbReference type="SAM" id="SignalP"/>
    </source>
</evidence>
<keyword evidence="5" id="KW-0812">Transmembrane</keyword>
<dbReference type="Proteomes" id="UP000747542">
    <property type="component" value="Unassembled WGS sequence"/>
</dbReference>
<feature type="transmembrane region" description="Helical" evidence="5">
    <location>
        <begin position="483"/>
        <end position="506"/>
    </location>
</feature>
<comment type="similarity">
    <text evidence="1 4">Belongs to the UDP-glycosyltransferase family.</text>
</comment>
<evidence type="ECO:0000256" key="1">
    <source>
        <dbReference type="ARBA" id="ARBA00009995"/>
    </source>
</evidence>
<evidence type="ECO:0000256" key="5">
    <source>
        <dbReference type="SAM" id="Phobius"/>
    </source>
</evidence>
<dbReference type="GO" id="GO:0008194">
    <property type="term" value="F:UDP-glycosyltransferase activity"/>
    <property type="evidence" value="ECO:0007669"/>
    <property type="project" value="InterPro"/>
</dbReference>
<dbReference type="InterPro" id="IPR002213">
    <property type="entry name" value="UDP_glucos_trans"/>
</dbReference>
<comment type="caution">
    <text evidence="7">The sequence shown here is derived from an EMBL/GenBank/DDBJ whole genome shotgun (WGS) entry which is preliminary data.</text>
</comment>
<feature type="chain" id="PRO_5035293257" evidence="6">
    <location>
        <begin position="26"/>
        <end position="536"/>
    </location>
</feature>
<gene>
    <name evidence="7" type="primary">Ugt8-L2</name>
    <name evidence="7" type="ORF">Hamer_G021645</name>
</gene>
<dbReference type="PROSITE" id="PS00375">
    <property type="entry name" value="UDPGT"/>
    <property type="match status" value="1"/>
</dbReference>
<name>A0A8J5MQN5_HOMAM</name>
<dbReference type="Pfam" id="PF00201">
    <property type="entry name" value="UDPGT"/>
    <property type="match status" value="1"/>
</dbReference>
<protein>
    <submittedName>
        <fullName evidence="7">2-hydroxyacylsphingosine 1-beta-galactosyltransferase-like 2</fullName>
    </submittedName>
</protein>
<evidence type="ECO:0000256" key="3">
    <source>
        <dbReference type="ARBA" id="ARBA00022679"/>
    </source>
</evidence>
<keyword evidence="2 4" id="KW-0328">Glycosyltransferase</keyword>
<feature type="signal peptide" evidence="6">
    <location>
        <begin position="1"/>
        <end position="25"/>
    </location>
</feature>
<accession>A0A8J5MQN5</accession>
<reference evidence="7" key="1">
    <citation type="journal article" date="2021" name="Sci. Adv.">
        <title>The American lobster genome reveals insights on longevity, neural, and immune adaptations.</title>
        <authorList>
            <person name="Polinski J.M."/>
            <person name="Zimin A.V."/>
            <person name="Clark K.F."/>
            <person name="Kohn A.B."/>
            <person name="Sadowski N."/>
            <person name="Timp W."/>
            <person name="Ptitsyn A."/>
            <person name="Khanna P."/>
            <person name="Romanova D.Y."/>
            <person name="Williams P."/>
            <person name="Greenwood S.J."/>
            <person name="Moroz L.L."/>
            <person name="Walt D.R."/>
            <person name="Bodnar A.G."/>
        </authorList>
    </citation>
    <scope>NUCLEOTIDE SEQUENCE</scope>
    <source>
        <strain evidence="7">GMGI-L3</strain>
    </source>
</reference>
<dbReference type="FunFam" id="3.40.50.2000:FF:000050">
    <property type="entry name" value="UDP-glucuronosyltransferase"/>
    <property type="match status" value="1"/>
</dbReference>
<dbReference type="PANTHER" id="PTHR48043:SF27">
    <property type="entry name" value="UDP-GLUCURONOSYLTRANSFERASE"/>
    <property type="match status" value="1"/>
</dbReference>
<keyword evidence="5" id="KW-1133">Transmembrane helix</keyword>
<evidence type="ECO:0000256" key="4">
    <source>
        <dbReference type="RuleBase" id="RU003718"/>
    </source>
</evidence>
<keyword evidence="3 4" id="KW-0808">Transferase</keyword>
<evidence type="ECO:0000313" key="8">
    <source>
        <dbReference type="Proteomes" id="UP000747542"/>
    </source>
</evidence>
<dbReference type="InterPro" id="IPR050271">
    <property type="entry name" value="UDP-glycosyltransferase"/>
</dbReference>
<dbReference type="CDD" id="cd03784">
    <property type="entry name" value="GT1_Gtf-like"/>
    <property type="match status" value="1"/>
</dbReference>
<keyword evidence="6" id="KW-0732">Signal</keyword>
<sequence>MMTGEAFMMKLLVVWLTLLVVLSEGSRVLMVLPLGSPSHKNLVTPLAESLGRVGHQVTIASLHAGPASHHYTDLVASEAWETIRKVTGSFDVFKMREASGGKNINSEVMKKVIRNLPEYCDAFLRDPGVRSAWHTKPDVVILPAFMNECGLALVHKFKVPFIYITTSGLTPWTADLLANPENPAYVPNQYLSYGANMNLWERTVNTLVRIISPYLRSQLVMKRVEGVVQRFLGDPTVSLTEVEKNVSLVLVNSHYSLGHPRPLMPNVVEVGAMHCRPARPLQDAQLRHFLDSSTVPVVVFSLGSTIRSQQLPLWLRQSVLAAFARLPYRVLWKWEGAAIPDLPPNVITSAWLPQQDVLGHERVRAFVTHGGLLSLQEAVYHNVPIVGLPLMSDQHLNVRQAVTLGLGRQLTLETLTEDNLYEAITAVVEDDQYRGRVKQTSTLLRDQETPPLQRAVYWTEHVLRHGGAPHLRSPAANMPLHQYFLLDVAAVLAVAAAVLVLLLWWTTRAVTRALTRALRKAATSLLTLVRSHVKLE</sequence>
<evidence type="ECO:0000313" key="7">
    <source>
        <dbReference type="EMBL" id="KAG7160268.1"/>
    </source>
</evidence>
<dbReference type="AlphaFoldDB" id="A0A8J5MQN5"/>
<proteinExistence type="inferred from homology"/>
<organism evidence="7 8">
    <name type="scientific">Homarus americanus</name>
    <name type="common">American lobster</name>
    <dbReference type="NCBI Taxonomy" id="6706"/>
    <lineage>
        <taxon>Eukaryota</taxon>
        <taxon>Metazoa</taxon>
        <taxon>Ecdysozoa</taxon>
        <taxon>Arthropoda</taxon>
        <taxon>Crustacea</taxon>
        <taxon>Multicrustacea</taxon>
        <taxon>Malacostraca</taxon>
        <taxon>Eumalacostraca</taxon>
        <taxon>Eucarida</taxon>
        <taxon>Decapoda</taxon>
        <taxon>Pleocyemata</taxon>
        <taxon>Astacidea</taxon>
        <taxon>Nephropoidea</taxon>
        <taxon>Nephropidae</taxon>
        <taxon>Homarus</taxon>
    </lineage>
</organism>
<keyword evidence="8" id="KW-1185">Reference proteome</keyword>
<dbReference type="PANTHER" id="PTHR48043">
    <property type="entry name" value="EG:EG0003.4 PROTEIN-RELATED"/>
    <property type="match status" value="1"/>
</dbReference>
<keyword evidence="5" id="KW-0472">Membrane</keyword>